<comment type="caution">
    <text evidence="1">The sequence shown here is derived from an EMBL/GenBank/DDBJ whole genome shotgun (WGS) entry which is preliminary data.</text>
</comment>
<dbReference type="EMBL" id="JAXCGZ010002875">
    <property type="protein sequence ID" value="KAK7083519.1"/>
    <property type="molecule type" value="Genomic_DNA"/>
</dbReference>
<reference evidence="1 2" key="1">
    <citation type="submission" date="2023-11" db="EMBL/GenBank/DDBJ databases">
        <title>Halocaridina rubra genome assembly.</title>
        <authorList>
            <person name="Smith C."/>
        </authorList>
    </citation>
    <scope>NUCLEOTIDE SEQUENCE [LARGE SCALE GENOMIC DNA]</scope>
    <source>
        <strain evidence="1">EP-1</strain>
        <tissue evidence="1">Whole</tissue>
    </source>
</reference>
<protein>
    <recommendedName>
        <fullName evidence="3">Reverse transcriptase domain-containing protein</fullName>
    </recommendedName>
</protein>
<keyword evidence="2" id="KW-1185">Reference proteome</keyword>
<evidence type="ECO:0000313" key="2">
    <source>
        <dbReference type="Proteomes" id="UP001381693"/>
    </source>
</evidence>
<evidence type="ECO:0000313" key="1">
    <source>
        <dbReference type="EMBL" id="KAK7083519.1"/>
    </source>
</evidence>
<sequence length="116" mass="13318">MDFTMKEMNSTFKKLSNTSPGIDKIFMRCFDTSYQEYHRAFNWVINQIPLGVRGSLFGDDLVLYTAETTAVEVVQKLKRAINAISSCTNKHGFVFSSPKTSIVQFTRVRRQKTSQH</sequence>
<dbReference type="Proteomes" id="UP001381693">
    <property type="component" value="Unassembled WGS sequence"/>
</dbReference>
<proteinExistence type="predicted"/>
<name>A0AAN8XPX6_HALRR</name>
<accession>A0AAN8XPX6</accession>
<organism evidence="1 2">
    <name type="scientific">Halocaridina rubra</name>
    <name type="common">Hawaiian red shrimp</name>
    <dbReference type="NCBI Taxonomy" id="373956"/>
    <lineage>
        <taxon>Eukaryota</taxon>
        <taxon>Metazoa</taxon>
        <taxon>Ecdysozoa</taxon>
        <taxon>Arthropoda</taxon>
        <taxon>Crustacea</taxon>
        <taxon>Multicrustacea</taxon>
        <taxon>Malacostraca</taxon>
        <taxon>Eumalacostraca</taxon>
        <taxon>Eucarida</taxon>
        <taxon>Decapoda</taxon>
        <taxon>Pleocyemata</taxon>
        <taxon>Caridea</taxon>
        <taxon>Atyoidea</taxon>
        <taxon>Atyidae</taxon>
        <taxon>Halocaridina</taxon>
    </lineage>
</organism>
<gene>
    <name evidence="1" type="ORF">SK128_016885</name>
</gene>
<evidence type="ECO:0008006" key="3">
    <source>
        <dbReference type="Google" id="ProtNLM"/>
    </source>
</evidence>
<dbReference type="AlphaFoldDB" id="A0AAN8XPX6"/>